<dbReference type="AlphaFoldDB" id="A0AAN7VEA1"/>
<evidence type="ECO:0000256" key="7">
    <source>
        <dbReference type="ARBA" id="ARBA00024348"/>
    </source>
</evidence>
<dbReference type="PROSITE" id="PS50850">
    <property type="entry name" value="MFS"/>
    <property type="match status" value="1"/>
</dbReference>
<dbReference type="GO" id="GO:0022857">
    <property type="term" value="F:transmembrane transporter activity"/>
    <property type="evidence" value="ECO:0007669"/>
    <property type="project" value="InterPro"/>
</dbReference>
<sequence>MRGRFQQFIAVFTATLSAVSDGMQYAWTAPIIPMIQRSNSTLQVTHTDVLWLENIYMIGGLAGIPFTILTIDRFGRKTSILIGAVQNLVAWILIGFASSIEYIYVARFLSGLAGDVGFVAAPMYVAEIADKKIRGFLGSWIYLKMLVGVVIIYSVAPFVSIPVSSAVGCSFLIIELFTFPFMPESPYFYIMKNNPAAARKSLQRLRSTDDVQEEMEEIAITVKMQQTKKIRYTDLVMKENSRKALLIMTVLNLAQHFSGYSVILMNVHSILDDAGAGTSLNSNNTAILYSILMLVAALLASGLVDKAGRKILLGASSVTTGLAILILAIYLALKNYGTNVEPYNWIPIFSVMAFAICFKFGLGIVPIVTTGELFPTNLKALGMTSADGIYIISSILSIYIYQVLKENYGIHVPFFLFAVCCFFTAIFTVFFIPETKGKTLKEIQLMLNGNKVPNNVSDVEKKLNDPENFSTL</sequence>
<dbReference type="SUPFAM" id="SSF103473">
    <property type="entry name" value="MFS general substrate transporter"/>
    <property type="match status" value="1"/>
</dbReference>
<dbReference type="InterPro" id="IPR020846">
    <property type="entry name" value="MFS_dom"/>
</dbReference>
<reference evidence="10 11" key="1">
    <citation type="journal article" date="2024" name="Insects">
        <title>An Improved Chromosome-Level Genome Assembly of the Firefly Pyrocoelia pectoralis.</title>
        <authorList>
            <person name="Fu X."/>
            <person name="Meyer-Rochow V.B."/>
            <person name="Ballantyne L."/>
            <person name="Zhu X."/>
        </authorList>
    </citation>
    <scope>NUCLEOTIDE SEQUENCE [LARGE SCALE GENOMIC DNA]</scope>
    <source>
        <strain evidence="10">XCY_ONT2</strain>
    </source>
</reference>
<dbReference type="InterPro" id="IPR050549">
    <property type="entry name" value="MFS_Trehalose_Transporter"/>
</dbReference>
<accession>A0AAN7VEA1</accession>
<feature type="transmembrane region" description="Helical" evidence="8">
    <location>
        <begin position="410"/>
        <end position="432"/>
    </location>
</feature>
<dbReference type="InterPro" id="IPR005828">
    <property type="entry name" value="MFS_sugar_transport-like"/>
</dbReference>
<evidence type="ECO:0000256" key="3">
    <source>
        <dbReference type="ARBA" id="ARBA00022692"/>
    </source>
</evidence>
<comment type="caution">
    <text evidence="10">The sequence shown here is derived from an EMBL/GenBank/DDBJ whole genome shotgun (WGS) entry which is preliminary data.</text>
</comment>
<keyword evidence="5 8" id="KW-0472">Membrane</keyword>
<feature type="transmembrane region" description="Helical" evidence="8">
    <location>
        <begin position="104"/>
        <end position="125"/>
    </location>
</feature>
<keyword evidence="4 8" id="KW-1133">Transmembrane helix</keyword>
<dbReference type="FunFam" id="1.20.1250.20:FF:000055">
    <property type="entry name" value="Facilitated trehalose transporter Tret1-2 homolog"/>
    <property type="match status" value="1"/>
</dbReference>
<feature type="transmembrane region" description="Helical" evidence="8">
    <location>
        <begin position="161"/>
        <end position="182"/>
    </location>
</feature>
<evidence type="ECO:0000256" key="8">
    <source>
        <dbReference type="SAM" id="Phobius"/>
    </source>
</evidence>
<protein>
    <recommendedName>
        <fullName evidence="9">Major facilitator superfamily (MFS) profile domain-containing protein</fullName>
    </recommendedName>
</protein>
<dbReference type="Proteomes" id="UP001329430">
    <property type="component" value="Chromosome 4"/>
</dbReference>
<dbReference type="InterPro" id="IPR005829">
    <property type="entry name" value="Sugar_transporter_CS"/>
</dbReference>
<dbReference type="PRINTS" id="PR00171">
    <property type="entry name" value="SUGRTRNSPORT"/>
</dbReference>
<evidence type="ECO:0000256" key="6">
    <source>
        <dbReference type="ARBA" id="ARBA00023180"/>
    </source>
</evidence>
<evidence type="ECO:0000313" key="11">
    <source>
        <dbReference type="Proteomes" id="UP001329430"/>
    </source>
</evidence>
<feature type="transmembrane region" description="Helical" evidence="8">
    <location>
        <begin position="52"/>
        <end position="71"/>
    </location>
</feature>
<proteinExistence type="inferred from homology"/>
<dbReference type="InterPro" id="IPR036259">
    <property type="entry name" value="MFS_trans_sf"/>
</dbReference>
<dbReference type="EMBL" id="JAVRBK010000004">
    <property type="protein sequence ID" value="KAK5645208.1"/>
    <property type="molecule type" value="Genomic_DNA"/>
</dbReference>
<evidence type="ECO:0000256" key="1">
    <source>
        <dbReference type="ARBA" id="ARBA00004651"/>
    </source>
</evidence>
<evidence type="ECO:0000256" key="2">
    <source>
        <dbReference type="ARBA" id="ARBA00022475"/>
    </source>
</evidence>
<name>A0AAN7VEA1_9COLE</name>
<feature type="transmembrane region" description="Helical" evidence="8">
    <location>
        <begin position="286"/>
        <end position="304"/>
    </location>
</feature>
<evidence type="ECO:0000313" key="10">
    <source>
        <dbReference type="EMBL" id="KAK5645208.1"/>
    </source>
</evidence>
<feature type="transmembrane region" description="Helical" evidence="8">
    <location>
        <begin position="244"/>
        <end position="266"/>
    </location>
</feature>
<evidence type="ECO:0000256" key="5">
    <source>
        <dbReference type="ARBA" id="ARBA00023136"/>
    </source>
</evidence>
<keyword evidence="3 8" id="KW-0812">Transmembrane</keyword>
<organism evidence="10 11">
    <name type="scientific">Pyrocoelia pectoralis</name>
    <dbReference type="NCBI Taxonomy" id="417401"/>
    <lineage>
        <taxon>Eukaryota</taxon>
        <taxon>Metazoa</taxon>
        <taxon>Ecdysozoa</taxon>
        <taxon>Arthropoda</taxon>
        <taxon>Hexapoda</taxon>
        <taxon>Insecta</taxon>
        <taxon>Pterygota</taxon>
        <taxon>Neoptera</taxon>
        <taxon>Endopterygota</taxon>
        <taxon>Coleoptera</taxon>
        <taxon>Polyphaga</taxon>
        <taxon>Elateriformia</taxon>
        <taxon>Elateroidea</taxon>
        <taxon>Lampyridae</taxon>
        <taxon>Lampyrinae</taxon>
        <taxon>Pyrocoelia</taxon>
    </lineage>
</organism>
<comment type="similarity">
    <text evidence="7">Belongs to the major facilitator superfamily. Sugar transporter (TC 2.A.1.1) family. Trehalose transporter subfamily.</text>
</comment>
<keyword evidence="11" id="KW-1185">Reference proteome</keyword>
<dbReference type="InterPro" id="IPR003663">
    <property type="entry name" value="Sugar/inositol_transpt"/>
</dbReference>
<feature type="transmembrane region" description="Helical" evidence="8">
    <location>
        <begin position="311"/>
        <end position="333"/>
    </location>
</feature>
<dbReference type="GO" id="GO:0005886">
    <property type="term" value="C:plasma membrane"/>
    <property type="evidence" value="ECO:0007669"/>
    <property type="project" value="UniProtKB-SubCell"/>
</dbReference>
<dbReference type="PROSITE" id="PS00216">
    <property type="entry name" value="SUGAR_TRANSPORT_1"/>
    <property type="match status" value="2"/>
</dbReference>
<keyword evidence="6" id="KW-0325">Glycoprotein</keyword>
<feature type="transmembrane region" description="Helical" evidence="8">
    <location>
        <begin position="345"/>
        <end position="368"/>
    </location>
</feature>
<feature type="transmembrane region" description="Helical" evidence="8">
    <location>
        <begin position="137"/>
        <end position="155"/>
    </location>
</feature>
<evidence type="ECO:0000259" key="9">
    <source>
        <dbReference type="PROSITE" id="PS50850"/>
    </source>
</evidence>
<evidence type="ECO:0000256" key="4">
    <source>
        <dbReference type="ARBA" id="ARBA00022989"/>
    </source>
</evidence>
<dbReference type="PANTHER" id="PTHR48021">
    <property type="match status" value="1"/>
</dbReference>
<dbReference type="Gene3D" id="1.20.1250.20">
    <property type="entry name" value="MFS general substrate transporter like domains"/>
    <property type="match status" value="1"/>
</dbReference>
<dbReference type="Pfam" id="PF00083">
    <property type="entry name" value="Sugar_tr"/>
    <property type="match status" value="1"/>
</dbReference>
<feature type="domain" description="Major facilitator superfamily (MFS) profile" evidence="9">
    <location>
        <begin position="10"/>
        <end position="436"/>
    </location>
</feature>
<keyword evidence="2" id="KW-1003">Cell membrane</keyword>
<gene>
    <name evidence="10" type="ORF">RI129_006508</name>
</gene>
<feature type="transmembrane region" description="Helical" evidence="8">
    <location>
        <begin position="78"/>
        <end position="98"/>
    </location>
</feature>
<comment type="subcellular location">
    <subcellularLocation>
        <location evidence="1">Cell membrane</location>
        <topology evidence="1">Multi-pass membrane protein</topology>
    </subcellularLocation>
</comment>
<feature type="transmembrane region" description="Helical" evidence="8">
    <location>
        <begin position="380"/>
        <end position="404"/>
    </location>
</feature>
<dbReference type="PANTHER" id="PTHR48021:SF46">
    <property type="entry name" value="MAJOR FACILITATOR SUPERFAMILY (MFS) PROFILE DOMAIN-CONTAINING PROTEIN"/>
    <property type="match status" value="1"/>
</dbReference>